<dbReference type="OrthoDB" id="10435661at2759"/>
<evidence type="ECO:0000256" key="1">
    <source>
        <dbReference type="SAM" id="Phobius"/>
    </source>
</evidence>
<dbReference type="AlphaFoldDB" id="T0PMF8"/>
<gene>
    <name evidence="2" type="ORF">SDRG_15604</name>
</gene>
<sequence length="144" mass="15793">MATDLLLLGPSVASLAWTLLCLVAFIGLRVLQQARQPSTWMQAFASPTALGLPLHATTRDALLTEYYDPPPMAVYGLALADAKPRLLHDYVVSPLLQSIVWWERAQAVPIDVSDVVMSPLLRMLSLMLPRAPNDETPPMSTRTA</sequence>
<proteinExistence type="predicted"/>
<keyword evidence="1" id="KW-1133">Transmembrane helix</keyword>
<evidence type="ECO:0000313" key="2">
    <source>
        <dbReference type="EMBL" id="EQC26574.1"/>
    </source>
</evidence>
<keyword evidence="3" id="KW-1185">Reference proteome</keyword>
<dbReference type="Proteomes" id="UP000030762">
    <property type="component" value="Unassembled WGS sequence"/>
</dbReference>
<protein>
    <submittedName>
        <fullName evidence="2">Uncharacterized protein</fullName>
    </submittedName>
</protein>
<dbReference type="RefSeq" id="XP_008620004.1">
    <property type="nucleotide sequence ID" value="XM_008621782.1"/>
</dbReference>
<organism evidence="2 3">
    <name type="scientific">Saprolegnia diclina (strain VS20)</name>
    <dbReference type="NCBI Taxonomy" id="1156394"/>
    <lineage>
        <taxon>Eukaryota</taxon>
        <taxon>Sar</taxon>
        <taxon>Stramenopiles</taxon>
        <taxon>Oomycota</taxon>
        <taxon>Saprolegniomycetes</taxon>
        <taxon>Saprolegniales</taxon>
        <taxon>Saprolegniaceae</taxon>
        <taxon>Saprolegnia</taxon>
    </lineage>
</organism>
<dbReference type="EMBL" id="JH767227">
    <property type="protein sequence ID" value="EQC26574.1"/>
    <property type="molecule type" value="Genomic_DNA"/>
</dbReference>
<dbReference type="InParanoid" id="T0PMF8"/>
<dbReference type="GeneID" id="19956331"/>
<evidence type="ECO:0000313" key="3">
    <source>
        <dbReference type="Proteomes" id="UP000030762"/>
    </source>
</evidence>
<dbReference type="VEuPathDB" id="FungiDB:SDRG_15604"/>
<keyword evidence="1" id="KW-0472">Membrane</keyword>
<reference evidence="2 3" key="1">
    <citation type="submission" date="2012-04" db="EMBL/GenBank/DDBJ databases">
        <title>The Genome Sequence of Saprolegnia declina VS20.</title>
        <authorList>
            <consortium name="The Broad Institute Genome Sequencing Platform"/>
            <person name="Russ C."/>
            <person name="Nusbaum C."/>
            <person name="Tyler B."/>
            <person name="van West P."/>
            <person name="Dieguez-Uribeondo J."/>
            <person name="de Bruijn I."/>
            <person name="Tripathy S."/>
            <person name="Jiang R."/>
            <person name="Young S.K."/>
            <person name="Zeng Q."/>
            <person name="Gargeya S."/>
            <person name="Fitzgerald M."/>
            <person name="Haas B."/>
            <person name="Abouelleil A."/>
            <person name="Alvarado L."/>
            <person name="Arachchi H.M."/>
            <person name="Berlin A."/>
            <person name="Chapman S.B."/>
            <person name="Goldberg J."/>
            <person name="Griggs A."/>
            <person name="Gujja S."/>
            <person name="Hansen M."/>
            <person name="Howarth C."/>
            <person name="Imamovic A."/>
            <person name="Larimer J."/>
            <person name="McCowen C."/>
            <person name="Montmayeur A."/>
            <person name="Murphy C."/>
            <person name="Neiman D."/>
            <person name="Pearson M."/>
            <person name="Priest M."/>
            <person name="Roberts A."/>
            <person name="Saif S."/>
            <person name="Shea T."/>
            <person name="Sisk P."/>
            <person name="Sykes S."/>
            <person name="Wortman J."/>
            <person name="Nusbaum C."/>
            <person name="Birren B."/>
        </authorList>
    </citation>
    <scope>NUCLEOTIDE SEQUENCE [LARGE SCALE GENOMIC DNA]</scope>
    <source>
        <strain evidence="2 3">VS20</strain>
    </source>
</reference>
<name>T0PMF8_SAPDV</name>
<keyword evidence="1" id="KW-0812">Transmembrane</keyword>
<accession>T0PMF8</accession>
<feature type="transmembrane region" description="Helical" evidence="1">
    <location>
        <begin position="12"/>
        <end position="31"/>
    </location>
</feature>